<evidence type="ECO:0000259" key="2">
    <source>
        <dbReference type="SMART" id="SM00849"/>
    </source>
</evidence>
<dbReference type="Gene3D" id="3.60.15.10">
    <property type="entry name" value="Ribonuclease Z/Hydroxyacylglutathione hydrolase-like"/>
    <property type="match status" value="1"/>
</dbReference>
<proteinExistence type="predicted"/>
<dbReference type="PANTHER" id="PTHR11203">
    <property type="entry name" value="CLEAVAGE AND POLYADENYLATION SPECIFICITY FACTOR FAMILY MEMBER"/>
    <property type="match status" value="1"/>
</dbReference>
<dbReference type="AlphaFoldDB" id="A0A7W6BIM1"/>
<feature type="domain" description="Beta-Casp" evidence="3">
    <location>
        <begin position="258"/>
        <end position="376"/>
    </location>
</feature>
<sequence length="546" mass="60282">MRASARELTIRFHGAAGTVTGSCMELELGGHSILVDCGMFQGSRNLETLNHGAFSFDPAEIDAVVLTHAHIDHCGLLPKLAAQGYDKAIWCTPATTDLLEYMLADAGRIQESEADRRNRRRDRAGDPGFQPLYTEQDALRAWRMCRPVKLCDWFEPAPGFRARLWNAGHILGSASVEIEAGGTRLLLSGDLGPDNKAFHPDPAAPVGVDHLVCESTYGNRAREKLTIAQRRDLLEREVKAALARGGNLIIPVFALERTQELLLDLAHLADDNRIPNVPIFVDSPLASRATKVFAAHAADLEDMGDRAIFDHPSIHYVEEAAASIRLNSMSGAIILAASGMCEAGRIRHHLKHNLFRRESTVLFVGFQARGSLGRVILDDAQRVRISGDDINVRAQIRRIDSYSAHADQEELHGWIRARRPIAGSLFLSHGEPEAVEGLRALVAADDPAASVIAPRIGETWALPTGAPARRLHTGRVDLEELVGEDWQNDYADFITNLKRNLGKIRGERARREALADMRRVLDSYNAVREERRRRNTAPASRRAGRA</sequence>
<accession>A0A7W6BIM1</accession>
<dbReference type="InterPro" id="IPR050698">
    <property type="entry name" value="MBL"/>
</dbReference>
<dbReference type="InterPro" id="IPR001279">
    <property type="entry name" value="Metallo-B-lactamas"/>
</dbReference>
<evidence type="ECO:0000313" key="4">
    <source>
        <dbReference type="EMBL" id="MBB3925637.1"/>
    </source>
</evidence>
<reference evidence="4 5" key="1">
    <citation type="submission" date="2020-08" db="EMBL/GenBank/DDBJ databases">
        <title>Genomic Encyclopedia of Type Strains, Phase IV (KMG-IV): sequencing the most valuable type-strain genomes for metagenomic binning, comparative biology and taxonomic classification.</title>
        <authorList>
            <person name="Goeker M."/>
        </authorList>
    </citation>
    <scope>NUCLEOTIDE SEQUENCE [LARGE SCALE GENOMIC DNA]</scope>
    <source>
        <strain evidence="4 5">DSM 26189</strain>
    </source>
</reference>
<dbReference type="SUPFAM" id="SSF56281">
    <property type="entry name" value="Metallo-hydrolase/oxidoreductase"/>
    <property type="match status" value="1"/>
</dbReference>
<keyword evidence="5" id="KW-1185">Reference proteome</keyword>
<dbReference type="CDD" id="cd16295">
    <property type="entry name" value="TTHA0252-CPSF-like_MBL-fold"/>
    <property type="match status" value="1"/>
</dbReference>
<dbReference type="RefSeq" id="WP_223177316.1">
    <property type="nucleotide sequence ID" value="NZ_JACIDT010000003.1"/>
</dbReference>
<dbReference type="Proteomes" id="UP000571950">
    <property type="component" value="Unassembled WGS sequence"/>
</dbReference>
<evidence type="ECO:0000259" key="3">
    <source>
        <dbReference type="SMART" id="SM01027"/>
    </source>
</evidence>
<dbReference type="GO" id="GO:0016787">
    <property type="term" value="F:hydrolase activity"/>
    <property type="evidence" value="ECO:0007669"/>
    <property type="project" value="UniProtKB-KW"/>
</dbReference>
<dbReference type="Pfam" id="PF07521">
    <property type="entry name" value="RMMBL"/>
    <property type="match status" value="1"/>
</dbReference>
<dbReference type="PANTHER" id="PTHR11203:SF37">
    <property type="entry name" value="INTEGRATOR COMPLEX SUBUNIT 11"/>
    <property type="match status" value="1"/>
</dbReference>
<feature type="domain" description="Metallo-beta-lactamase" evidence="2">
    <location>
        <begin position="20"/>
        <end position="242"/>
    </location>
</feature>
<dbReference type="SMART" id="SM00849">
    <property type="entry name" value="Lactamase_B"/>
    <property type="match status" value="1"/>
</dbReference>
<dbReference type="InterPro" id="IPR036866">
    <property type="entry name" value="RibonucZ/Hydroxyglut_hydro"/>
</dbReference>
<dbReference type="Pfam" id="PF10996">
    <property type="entry name" value="Beta-Casp"/>
    <property type="match status" value="1"/>
</dbReference>
<dbReference type="PROSITE" id="PS51257">
    <property type="entry name" value="PROKAR_LIPOPROTEIN"/>
    <property type="match status" value="1"/>
</dbReference>
<dbReference type="InterPro" id="IPR011108">
    <property type="entry name" value="RMMBL"/>
</dbReference>
<organism evidence="4 5">
    <name type="scientific">Sphingobium jiangsuense</name>
    <dbReference type="NCBI Taxonomy" id="870476"/>
    <lineage>
        <taxon>Bacteria</taxon>
        <taxon>Pseudomonadati</taxon>
        <taxon>Pseudomonadota</taxon>
        <taxon>Alphaproteobacteria</taxon>
        <taxon>Sphingomonadales</taxon>
        <taxon>Sphingomonadaceae</taxon>
        <taxon>Sphingobium</taxon>
    </lineage>
</organism>
<dbReference type="SMART" id="SM01027">
    <property type="entry name" value="Beta-Casp"/>
    <property type="match status" value="1"/>
</dbReference>
<evidence type="ECO:0000256" key="1">
    <source>
        <dbReference type="ARBA" id="ARBA00022801"/>
    </source>
</evidence>
<dbReference type="Gene3D" id="3.40.50.10890">
    <property type="match status" value="1"/>
</dbReference>
<dbReference type="Pfam" id="PF00753">
    <property type="entry name" value="Lactamase_B"/>
    <property type="match status" value="1"/>
</dbReference>
<evidence type="ECO:0000313" key="5">
    <source>
        <dbReference type="Proteomes" id="UP000571950"/>
    </source>
</evidence>
<dbReference type="EMBL" id="JACIDT010000003">
    <property type="protein sequence ID" value="MBB3925637.1"/>
    <property type="molecule type" value="Genomic_DNA"/>
</dbReference>
<keyword evidence="1" id="KW-0378">Hydrolase</keyword>
<protein>
    <submittedName>
        <fullName evidence="4">Metallo-beta-lactamase family protein</fullName>
    </submittedName>
</protein>
<dbReference type="GO" id="GO:0004521">
    <property type="term" value="F:RNA endonuclease activity"/>
    <property type="evidence" value="ECO:0007669"/>
    <property type="project" value="TreeGrafter"/>
</dbReference>
<comment type="caution">
    <text evidence="4">The sequence shown here is derived from an EMBL/GenBank/DDBJ whole genome shotgun (WGS) entry which is preliminary data.</text>
</comment>
<gene>
    <name evidence="4" type="ORF">GGR43_001350</name>
</gene>
<dbReference type="InterPro" id="IPR022712">
    <property type="entry name" value="Beta_Casp"/>
</dbReference>
<name>A0A7W6BIM1_9SPHN</name>